<organism evidence="1 2">
    <name type="scientific">Campylobacter phage CP20</name>
    <dbReference type="NCBI Taxonomy" id="2506428"/>
    <lineage>
        <taxon>Viruses</taxon>
        <taxon>Duplodnaviria</taxon>
        <taxon>Heunggongvirae</taxon>
        <taxon>Uroviricota</taxon>
        <taxon>Caudoviricetes</taxon>
        <taxon>Connertonviridae</taxon>
        <taxon>Firehammervirus</taxon>
        <taxon>Firehammervirus CPt10</taxon>
    </lineage>
</organism>
<proteinExistence type="predicted"/>
<evidence type="ECO:0000313" key="2">
    <source>
        <dbReference type="Proteomes" id="UP000290538"/>
    </source>
</evidence>
<name>A0A410T7F6_9CAUD</name>
<sequence length="68" mass="7751">MYDDIVMNVIQNKGLAQASNDFRAILINKFDDMPEIRSRLASIEKYKNMRASQISANTAYKPDPDLIS</sequence>
<protein>
    <submittedName>
        <fullName evidence="1">Uncharacterized protein</fullName>
    </submittedName>
</protein>
<dbReference type="Proteomes" id="UP000290538">
    <property type="component" value="Segment"/>
</dbReference>
<evidence type="ECO:0000313" key="1">
    <source>
        <dbReference type="EMBL" id="QAU04938.1"/>
    </source>
</evidence>
<accession>A0A410T7F6</accession>
<dbReference type="EMBL" id="MK408758">
    <property type="protein sequence ID" value="QAU04938.1"/>
    <property type="molecule type" value="Genomic_DNA"/>
</dbReference>
<reference evidence="1 2" key="1">
    <citation type="submission" date="2019-01" db="EMBL/GenBank/DDBJ databases">
        <title>Complete genome sequence of Campylobacter bacteriophage CP20.</title>
        <authorList>
            <person name="Connerton I.F."/>
        </authorList>
    </citation>
    <scope>NUCLEOTIDE SEQUENCE [LARGE SCALE GENOMIC DNA]</scope>
</reference>